<dbReference type="AlphaFoldDB" id="A0A6C0I8V7"/>
<evidence type="ECO:0000313" key="1">
    <source>
        <dbReference type="EMBL" id="QHT89189.1"/>
    </source>
</evidence>
<protein>
    <submittedName>
        <fullName evidence="1">Uncharacterized protein</fullName>
    </submittedName>
</protein>
<reference evidence="1" key="1">
    <citation type="journal article" date="2020" name="Nature">
        <title>Giant virus diversity and host interactions through global metagenomics.</title>
        <authorList>
            <person name="Schulz F."/>
            <person name="Roux S."/>
            <person name="Paez-Espino D."/>
            <person name="Jungbluth S."/>
            <person name="Walsh D.A."/>
            <person name="Denef V.J."/>
            <person name="McMahon K.D."/>
            <person name="Konstantinidis K.T."/>
            <person name="Eloe-Fadrosh E.A."/>
            <person name="Kyrpides N.C."/>
            <person name="Woyke T."/>
        </authorList>
    </citation>
    <scope>NUCLEOTIDE SEQUENCE</scope>
    <source>
        <strain evidence="1">GVMAG-M-3300023184-53</strain>
    </source>
</reference>
<sequence length="185" mass="20305">MNIIILIGVILFFIVVVSFLPKNDTFTGTPKSTRVSNLKAKFTNVSGTPALDICYTTPESFGKDFKGKDVGYYRTILYIQDCGTTQCTPDTHPSVDTIIKNGKIPSPPFVRNGWFNGGHQVSVTNTPAVLQIPLDPSQYTFTPIPGNCYSIGVSIMNEQKSFTGTEDIPNVYGEFAYVSLQYPAN</sequence>
<organism evidence="1">
    <name type="scientific">viral metagenome</name>
    <dbReference type="NCBI Taxonomy" id="1070528"/>
    <lineage>
        <taxon>unclassified sequences</taxon>
        <taxon>metagenomes</taxon>
        <taxon>organismal metagenomes</taxon>
    </lineage>
</organism>
<name>A0A6C0I8V7_9ZZZZ</name>
<dbReference type="EMBL" id="MN740137">
    <property type="protein sequence ID" value="QHT89189.1"/>
    <property type="molecule type" value="Genomic_DNA"/>
</dbReference>
<proteinExistence type="predicted"/>
<accession>A0A6C0I8V7</accession>